<evidence type="ECO:0000313" key="2">
    <source>
        <dbReference type="EMBL" id="CDW82894.1"/>
    </source>
</evidence>
<protein>
    <submittedName>
        <fullName evidence="2">Uncharacterized protein</fullName>
    </submittedName>
</protein>
<evidence type="ECO:0000256" key="1">
    <source>
        <dbReference type="SAM" id="Coils"/>
    </source>
</evidence>
<dbReference type="Proteomes" id="UP000039865">
    <property type="component" value="Unassembled WGS sequence"/>
</dbReference>
<keyword evidence="1" id="KW-0175">Coiled coil</keyword>
<gene>
    <name evidence="2" type="primary">Contig9249.g9884</name>
    <name evidence="2" type="ORF">STYLEM_11930</name>
</gene>
<feature type="coiled-coil region" evidence="1">
    <location>
        <begin position="498"/>
        <end position="526"/>
    </location>
</feature>
<dbReference type="OrthoDB" id="286277at2759"/>
<dbReference type="OMA" id="THETYIS"/>
<dbReference type="InParanoid" id="A0A078AL37"/>
<reference evidence="2 3" key="1">
    <citation type="submission" date="2014-06" db="EMBL/GenBank/DDBJ databases">
        <authorList>
            <person name="Swart Estienne"/>
        </authorList>
    </citation>
    <scope>NUCLEOTIDE SEQUENCE [LARGE SCALE GENOMIC DNA]</scope>
    <source>
        <strain evidence="2 3">130c</strain>
    </source>
</reference>
<evidence type="ECO:0000313" key="3">
    <source>
        <dbReference type="Proteomes" id="UP000039865"/>
    </source>
</evidence>
<keyword evidence="3" id="KW-1185">Reference proteome</keyword>
<accession>A0A078AL37</accession>
<dbReference type="EMBL" id="CCKQ01011343">
    <property type="protein sequence ID" value="CDW82894.1"/>
    <property type="molecule type" value="Genomic_DNA"/>
</dbReference>
<name>A0A078AL37_STYLE</name>
<proteinExistence type="predicted"/>
<sequence length="613" mass="73335">MVKKKQTEEQKQAAFAAWQASEEYTKIFSFSNARNTIMPIEMGTRDISDKWDQFLKELFELMVFLKVPGRKAKSYEQQYVRTMFLEKCEKKSIDGTTYDITMGCGVEIWNCKSKIVEIYNYLDPSMMEMQLTHETYISWKKELIKMLKEWDKLYVKHIKSGYVEMNAIHMQAMKPLTNLLESNLNFHYLELIEKKKDVPSFRHDALEQKFEEHMTKICEIFYNFGTLKNSFDIKQMLHVLKTKDWPNIPPLSFYFQPLQDALNDTRNWLLKMNEDGILRCKYIIEDNTELMDKTILMIQKDLIAQWLGGDELKQDQFKFIYKVTKVIFDCALRDKLVNNDPHVVDTVIPQMVAFYSILNIKHIHDTKALEKIKEEEKAEREGRKVTFGSTKEEEKKGPLTEEQIYRRRIEQQLNQSTTSQFTSEMQKQRELDKQENEKYGRMWIWDGYINPAKKEQFLACAEKLRHVNSHVVEDIEDFILLQGFKGMKPLDIKKTIDSDLHNRRMKKKNRTKEDEEEEKIQDQRRNFLYQMRPKFCWNFFDDSEVKIPHLLRYNASPMECYEDGRVQSILKDISEIGHHLAKYEEVNWKRLRDSTLEIFRHMDKHEGDDDDKK</sequence>
<organism evidence="2 3">
    <name type="scientific">Stylonychia lemnae</name>
    <name type="common">Ciliate</name>
    <dbReference type="NCBI Taxonomy" id="5949"/>
    <lineage>
        <taxon>Eukaryota</taxon>
        <taxon>Sar</taxon>
        <taxon>Alveolata</taxon>
        <taxon>Ciliophora</taxon>
        <taxon>Intramacronucleata</taxon>
        <taxon>Spirotrichea</taxon>
        <taxon>Stichotrichia</taxon>
        <taxon>Sporadotrichida</taxon>
        <taxon>Oxytrichidae</taxon>
        <taxon>Stylonychinae</taxon>
        <taxon>Stylonychia</taxon>
    </lineage>
</organism>
<dbReference type="AlphaFoldDB" id="A0A078AL37"/>